<proteinExistence type="predicted"/>
<name>M7ZTB9_TRIUA</name>
<gene>
    <name evidence="2" type="ORF">TRIUR3_23686</name>
</gene>
<protein>
    <submittedName>
        <fullName evidence="2">Uncharacterized protein</fullName>
    </submittedName>
</protein>
<feature type="compositionally biased region" description="Polar residues" evidence="1">
    <location>
        <begin position="1"/>
        <end position="14"/>
    </location>
</feature>
<accession>M7ZTB9</accession>
<sequence length="52" mass="5046">MTQGALPSSATTTYSRRDTAGASTAVPVSQAAERGAASGKSSERDAAGSSDA</sequence>
<dbReference type="EMBL" id="KD168468">
    <property type="protein sequence ID" value="EMS55580.1"/>
    <property type="molecule type" value="Genomic_DNA"/>
</dbReference>
<organism evidence="2">
    <name type="scientific">Triticum urartu</name>
    <name type="common">Red wild einkorn</name>
    <name type="synonym">Crithodium urartu</name>
    <dbReference type="NCBI Taxonomy" id="4572"/>
    <lineage>
        <taxon>Eukaryota</taxon>
        <taxon>Viridiplantae</taxon>
        <taxon>Streptophyta</taxon>
        <taxon>Embryophyta</taxon>
        <taxon>Tracheophyta</taxon>
        <taxon>Spermatophyta</taxon>
        <taxon>Magnoliopsida</taxon>
        <taxon>Liliopsida</taxon>
        <taxon>Poales</taxon>
        <taxon>Poaceae</taxon>
        <taxon>BOP clade</taxon>
        <taxon>Pooideae</taxon>
        <taxon>Triticodae</taxon>
        <taxon>Triticeae</taxon>
        <taxon>Triticinae</taxon>
        <taxon>Triticum</taxon>
    </lineage>
</organism>
<dbReference type="AlphaFoldDB" id="M7ZTB9"/>
<evidence type="ECO:0000256" key="1">
    <source>
        <dbReference type="SAM" id="MobiDB-lite"/>
    </source>
</evidence>
<reference evidence="2" key="1">
    <citation type="journal article" date="2013" name="Nature">
        <title>Draft genome of the wheat A-genome progenitor Triticum urartu.</title>
        <authorList>
            <person name="Ling H.Q."/>
            <person name="Zhao S."/>
            <person name="Liu D."/>
            <person name="Wang J."/>
            <person name="Sun H."/>
            <person name="Zhang C."/>
            <person name="Fan H."/>
            <person name="Li D."/>
            <person name="Dong L."/>
            <person name="Tao Y."/>
            <person name="Gao C."/>
            <person name="Wu H."/>
            <person name="Li Y."/>
            <person name="Cui Y."/>
            <person name="Guo X."/>
            <person name="Zheng S."/>
            <person name="Wang B."/>
            <person name="Yu K."/>
            <person name="Liang Q."/>
            <person name="Yang W."/>
            <person name="Lou X."/>
            <person name="Chen J."/>
            <person name="Feng M."/>
            <person name="Jian J."/>
            <person name="Zhang X."/>
            <person name="Luo G."/>
            <person name="Jiang Y."/>
            <person name="Liu J."/>
            <person name="Wang Z."/>
            <person name="Sha Y."/>
            <person name="Zhang B."/>
            <person name="Wu H."/>
            <person name="Tang D."/>
            <person name="Shen Q."/>
            <person name="Xue P."/>
            <person name="Zou S."/>
            <person name="Wang X."/>
            <person name="Liu X."/>
            <person name="Wang F."/>
            <person name="Yang Y."/>
            <person name="An X."/>
            <person name="Dong Z."/>
            <person name="Zhang K."/>
            <person name="Zhang X."/>
            <person name="Luo M.C."/>
            <person name="Dvorak J."/>
            <person name="Tong Y."/>
            <person name="Wang J."/>
            <person name="Yang H."/>
            <person name="Li Z."/>
            <person name="Wang D."/>
            <person name="Zhang A."/>
            <person name="Wang J."/>
        </authorList>
    </citation>
    <scope>NUCLEOTIDE SEQUENCE</scope>
</reference>
<feature type="region of interest" description="Disordered" evidence="1">
    <location>
        <begin position="1"/>
        <end position="52"/>
    </location>
</feature>
<evidence type="ECO:0000313" key="2">
    <source>
        <dbReference type="EMBL" id="EMS55580.1"/>
    </source>
</evidence>